<feature type="region of interest" description="Disordered" evidence="1">
    <location>
        <begin position="18"/>
        <end position="38"/>
    </location>
</feature>
<keyword evidence="4" id="KW-1185">Reference proteome</keyword>
<feature type="compositionally biased region" description="Low complexity" evidence="1">
    <location>
        <begin position="18"/>
        <end position="29"/>
    </location>
</feature>
<reference evidence="3 4" key="1">
    <citation type="submission" date="2024-02" db="EMBL/GenBank/DDBJ databases">
        <authorList>
            <person name="Chen Y."/>
            <person name="Shah S."/>
            <person name="Dougan E. K."/>
            <person name="Thang M."/>
            <person name="Chan C."/>
        </authorList>
    </citation>
    <scope>NUCLEOTIDE SEQUENCE [LARGE SCALE GENOMIC DNA]</scope>
</reference>
<dbReference type="Proteomes" id="UP001642464">
    <property type="component" value="Unassembled WGS sequence"/>
</dbReference>
<name>A0ABP0IYV6_9DINO</name>
<feature type="transmembrane region" description="Helical" evidence="2">
    <location>
        <begin position="283"/>
        <end position="307"/>
    </location>
</feature>
<feature type="transmembrane region" description="Helical" evidence="2">
    <location>
        <begin position="151"/>
        <end position="175"/>
    </location>
</feature>
<feature type="transmembrane region" description="Helical" evidence="2">
    <location>
        <begin position="319"/>
        <end position="339"/>
    </location>
</feature>
<gene>
    <name evidence="3" type="ORF">SCF082_LOCUS9374</name>
</gene>
<dbReference type="EMBL" id="CAXAMM010005446">
    <property type="protein sequence ID" value="CAK9007249.1"/>
    <property type="molecule type" value="Genomic_DNA"/>
</dbReference>
<feature type="transmembrane region" description="Helical" evidence="2">
    <location>
        <begin position="48"/>
        <end position="70"/>
    </location>
</feature>
<evidence type="ECO:0000313" key="4">
    <source>
        <dbReference type="Proteomes" id="UP001642464"/>
    </source>
</evidence>
<feature type="transmembrane region" description="Helical" evidence="2">
    <location>
        <begin position="123"/>
        <end position="145"/>
    </location>
</feature>
<feature type="transmembrane region" description="Helical" evidence="2">
    <location>
        <begin position="90"/>
        <end position="111"/>
    </location>
</feature>
<organism evidence="3 4">
    <name type="scientific">Durusdinium trenchii</name>
    <dbReference type="NCBI Taxonomy" id="1381693"/>
    <lineage>
        <taxon>Eukaryota</taxon>
        <taxon>Sar</taxon>
        <taxon>Alveolata</taxon>
        <taxon>Dinophyceae</taxon>
        <taxon>Suessiales</taxon>
        <taxon>Symbiodiniaceae</taxon>
        <taxon>Durusdinium</taxon>
    </lineage>
</organism>
<keyword evidence="2" id="KW-1133">Transmembrane helix</keyword>
<sequence>MRSCHDAPFSDILASQISTPESTTSSTSSNAKGAEHTCPNEVPCRRSWYIAAGISLLIIGQVFLICWACMPAPPYGFGHQHVIFTPHGSFAYNQVLATMHCICALTFCLIWRRGDAPILLSELQIYLMTGWSFWLLGAAYSLVVLRGLSMAVQIVVASFQGASCACIEFAFTYLLQCRLSLLERGFGSPMGSQVAWRIRLFTMVCQLSLVVIGAQGEAIGSQKAIDWAYAAFHLTAAIGVTSILLVSVRAFWSVTNAMREIPVPKQSFAKMEKEWSLNVFKRMTLAVVVSASVSITAHLFCVHAILLVHGGFRAILGTAYHFADIVAEVMGLIFIVGILKPEMPDIKPEIRSMRGASMLFDSSQNPWNAKVQELAHRSIDLENLLDFYDKLGGETMKHFNPFLSTTADVVRQAVIPLSRVDRGGLAYTDALTARGKLSQQMPDCMVTHTWSGLFLHLVAAIVSDALGLDEYHQIASQMSSGKLTEVKQRLAAEGVLYKRYWICCFCVNQHTSICNGVGEAPSDPAALVRWDRNRRDTATGQLLSFCDCKEPKVLNDQPDKCELNKFHVMMLWLQQHNPNFRQLVSVDCEFTVFERAWCVAELVAAHNAEMPQSVCMYSNRAFDLDAEDLSTYQKLTNLSVANSLSSRPEDKEMVLSQISSVPAFDAELQFLIFGNRGLLKQKFFGFDALIPAARTARRLCSLVEQV</sequence>
<proteinExistence type="predicted"/>
<protein>
    <recommendedName>
        <fullName evidence="5">RGS domain-containing protein</fullName>
    </recommendedName>
</protein>
<keyword evidence="2" id="KW-0472">Membrane</keyword>
<accession>A0ABP0IYV6</accession>
<evidence type="ECO:0008006" key="5">
    <source>
        <dbReference type="Google" id="ProtNLM"/>
    </source>
</evidence>
<keyword evidence="2" id="KW-0812">Transmembrane</keyword>
<evidence type="ECO:0000256" key="2">
    <source>
        <dbReference type="SAM" id="Phobius"/>
    </source>
</evidence>
<comment type="caution">
    <text evidence="3">The sequence shown here is derived from an EMBL/GenBank/DDBJ whole genome shotgun (WGS) entry which is preliminary data.</text>
</comment>
<evidence type="ECO:0000256" key="1">
    <source>
        <dbReference type="SAM" id="MobiDB-lite"/>
    </source>
</evidence>
<evidence type="ECO:0000313" key="3">
    <source>
        <dbReference type="EMBL" id="CAK9007249.1"/>
    </source>
</evidence>
<feature type="transmembrane region" description="Helical" evidence="2">
    <location>
        <begin position="227"/>
        <end position="252"/>
    </location>
</feature>
<feature type="transmembrane region" description="Helical" evidence="2">
    <location>
        <begin position="196"/>
        <end position="215"/>
    </location>
</feature>